<evidence type="ECO:0000256" key="1">
    <source>
        <dbReference type="ARBA" id="ARBA00000822"/>
    </source>
</evidence>
<evidence type="ECO:0000259" key="10">
    <source>
        <dbReference type="PROSITE" id="PS51910"/>
    </source>
</evidence>
<keyword evidence="6" id="KW-0119">Carbohydrate metabolism</keyword>
<evidence type="ECO:0000256" key="4">
    <source>
        <dbReference type="ARBA" id="ARBA00022801"/>
    </source>
</evidence>
<comment type="caution">
    <text evidence="11">The sequence shown here is derived from an EMBL/GenBank/DDBJ whole genome shotgun (WGS) entry which is preliminary data.</text>
</comment>
<dbReference type="SUPFAM" id="SSF54556">
    <property type="entry name" value="Chitinase insertion domain"/>
    <property type="match status" value="1"/>
</dbReference>
<dbReference type="SUPFAM" id="SSF51445">
    <property type="entry name" value="(Trans)glycosidases"/>
    <property type="match status" value="1"/>
</dbReference>
<dbReference type="InterPro" id="IPR050314">
    <property type="entry name" value="Glycosyl_Hydrlase_18"/>
</dbReference>
<dbReference type="InterPro" id="IPR011583">
    <property type="entry name" value="Chitinase_II/V-like_cat"/>
</dbReference>
<dbReference type="SMART" id="SM00636">
    <property type="entry name" value="Glyco_18"/>
    <property type="match status" value="1"/>
</dbReference>
<dbReference type="InterPro" id="IPR001579">
    <property type="entry name" value="Glyco_hydro_18_chit_AS"/>
</dbReference>
<dbReference type="Proteomes" id="UP001147752">
    <property type="component" value="Unassembled WGS sequence"/>
</dbReference>
<dbReference type="InterPro" id="IPR017853">
    <property type="entry name" value="GH"/>
</dbReference>
<evidence type="ECO:0000256" key="3">
    <source>
        <dbReference type="ARBA" id="ARBA00012729"/>
    </source>
</evidence>
<comment type="catalytic activity">
    <reaction evidence="1">
        <text>Random endo-hydrolysis of N-acetyl-beta-D-glucosaminide (1-&gt;4)-beta-linkages in chitin and chitodextrins.</text>
        <dbReference type="EC" id="3.2.1.14"/>
    </reaction>
</comment>
<dbReference type="RefSeq" id="XP_056574597.1">
    <property type="nucleotide sequence ID" value="XM_056728782.1"/>
</dbReference>
<dbReference type="InterPro" id="IPR029070">
    <property type="entry name" value="Chitinase_insertion_sf"/>
</dbReference>
<evidence type="ECO:0000256" key="6">
    <source>
        <dbReference type="ARBA" id="ARBA00023277"/>
    </source>
</evidence>
<evidence type="ECO:0000256" key="7">
    <source>
        <dbReference type="ARBA" id="ARBA00023295"/>
    </source>
</evidence>
<keyword evidence="5" id="KW-0146">Chitin degradation</keyword>
<dbReference type="OrthoDB" id="73875at2759"/>
<reference evidence="11" key="1">
    <citation type="submission" date="2022-12" db="EMBL/GenBank/DDBJ databases">
        <authorList>
            <person name="Petersen C."/>
        </authorList>
    </citation>
    <scope>NUCLEOTIDE SEQUENCE</scope>
    <source>
        <strain evidence="11">IBT 3081</strain>
    </source>
</reference>
<dbReference type="GO" id="GO:0006032">
    <property type="term" value="P:chitin catabolic process"/>
    <property type="evidence" value="ECO:0007669"/>
    <property type="project" value="UniProtKB-KW"/>
</dbReference>
<proteinExistence type="inferred from homology"/>
<gene>
    <name evidence="11" type="ORF">N7517_011059</name>
</gene>
<dbReference type="EC" id="3.2.1.14" evidence="3"/>
<evidence type="ECO:0000256" key="5">
    <source>
        <dbReference type="ARBA" id="ARBA00023024"/>
    </source>
</evidence>
<feature type="domain" description="GH18" evidence="10">
    <location>
        <begin position="1"/>
        <end position="288"/>
    </location>
</feature>
<dbReference type="InterPro" id="IPR001223">
    <property type="entry name" value="Glyco_hydro18_cat"/>
</dbReference>
<dbReference type="AlphaFoldDB" id="A0A9W9RA26"/>
<keyword evidence="4 9" id="KW-0378">Hydrolase</keyword>
<dbReference type="PROSITE" id="PS51910">
    <property type="entry name" value="GH18_2"/>
    <property type="match status" value="1"/>
</dbReference>
<dbReference type="Pfam" id="PF00704">
    <property type="entry name" value="Glyco_hydro_18"/>
    <property type="match status" value="1"/>
</dbReference>
<accession>A0A9W9RA26</accession>
<dbReference type="GO" id="GO:0008843">
    <property type="term" value="F:endochitinase activity"/>
    <property type="evidence" value="ECO:0007669"/>
    <property type="project" value="UniProtKB-EC"/>
</dbReference>
<reference evidence="11" key="2">
    <citation type="journal article" date="2023" name="IMA Fungus">
        <title>Comparative genomic study of the Penicillium genus elucidates a diverse pangenome and 15 lateral gene transfer events.</title>
        <authorList>
            <person name="Petersen C."/>
            <person name="Sorensen T."/>
            <person name="Nielsen M.R."/>
            <person name="Sondergaard T.E."/>
            <person name="Sorensen J.L."/>
            <person name="Fitzpatrick D.A."/>
            <person name="Frisvad J.C."/>
            <person name="Nielsen K.L."/>
        </authorList>
    </citation>
    <scope>NUCLEOTIDE SEQUENCE</scope>
    <source>
        <strain evidence="11">IBT 3081</strain>
    </source>
</reference>
<evidence type="ECO:0000313" key="11">
    <source>
        <dbReference type="EMBL" id="KAJ5356450.1"/>
    </source>
</evidence>
<evidence type="ECO:0000313" key="12">
    <source>
        <dbReference type="Proteomes" id="UP001147752"/>
    </source>
</evidence>
<dbReference type="PROSITE" id="PS01095">
    <property type="entry name" value="GH18_1"/>
    <property type="match status" value="1"/>
</dbReference>
<dbReference type="Gene3D" id="3.10.50.10">
    <property type="match status" value="1"/>
</dbReference>
<keyword evidence="7 9" id="KW-0326">Glycosidase</keyword>
<comment type="similarity">
    <text evidence="2">Belongs to the glycosyl hydrolase 18 family. Chitinase class V subfamily.</text>
</comment>
<organism evidence="11 12">
    <name type="scientific">Penicillium concentricum</name>
    <dbReference type="NCBI Taxonomy" id="293559"/>
    <lineage>
        <taxon>Eukaryota</taxon>
        <taxon>Fungi</taxon>
        <taxon>Dikarya</taxon>
        <taxon>Ascomycota</taxon>
        <taxon>Pezizomycotina</taxon>
        <taxon>Eurotiomycetes</taxon>
        <taxon>Eurotiomycetidae</taxon>
        <taxon>Eurotiales</taxon>
        <taxon>Aspergillaceae</taxon>
        <taxon>Penicillium</taxon>
    </lineage>
</organism>
<dbReference type="GO" id="GO:0008061">
    <property type="term" value="F:chitin binding"/>
    <property type="evidence" value="ECO:0007669"/>
    <property type="project" value="InterPro"/>
</dbReference>
<dbReference type="GeneID" id="81467965"/>
<keyword evidence="8" id="KW-0624">Polysaccharide degradation</keyword>
<dbReference type="GO" id="GO:0000272">
    <property type="term" value="P:polysaccharide catabolic process"/>
    <property type="evidence" value="ECO:0007669"/>
    <property type="project" value="UniProtKB-KW"/>
</dbReference>
<evidence type="ECO:0000256" key="2">
    <source>
        <dbReference type="ARBA" id="ARBA00008682"/>
    </source>
</evidence>
<evidence type="ECO:0000256" key="8">
    <source>
        <dbReference type="ARBA" id="ARBA00023326"/>
    </source>
</evidence>
<dbReference type="PANTHER" id="PTHR11177:SF397">
    <property type="entry name" value="CHITINASE"/>
    <property type="match status" value="1"/>
</dbReference>
<dbReference type="EMBL" id="JAPZBT010000006">
    <property type="protein sequence ID" value="KAJ5356450.1"/>
    <property type="molecule type" value="Genomic_DNA"/>
</dbReference>
<name>A0A9W9RA26_9EURO</name>
<evidence type="ECO:0000256" key="9">
    <source>
        <dbReference type="RuleBase" id="RU000489"/>
    </source>
</evidence>
<dbReference type="Gene3D" id="3.20.20.80">
    <property type="entry name" value="Glycosidases"/>
    <property type="match status" value="1"/>
</dbReference>
<keyword evidence="12" id="KW-1185">Reference proteome</keyword>
<protein>
    <recommendedName>
        <fullName evidence="3">chitinase</fullName>
        <ecNumber evidence="3">3.2.1.14</ecNumber>
    </recommendedName>
</protein>
<dbReference type="PANTHER" id="PTHR11177">
    <property type="entry name" value="CHITINASE"/>
    <property type="match status" value="1"/>
</dbReference>
<sequence length="890" mass="97015">MDGSTPAKLFQDTTSVKLIKPELQIYVSIGGWTFSNNHTKTQAVFGDISADPKKRQTFADNAIKFMKQYGFNGIDLDWEYPGAPDRGGKARDKENYVELLKTLRRTFDASGANYGLTFTVPSSYWYLRWFDLEKMVQYADWVNLMSYDLHGAWDADNPIGSIVQAHTNLTEIKQAVELFWRVNVPPAKVVMGFGFYGRSFTLSDPSCNKPGCPFKGAASPGPCSNTGGILAYYEIMSALNGASTSSKRSTISPTHDKEHAVNYFTFDEDQKIKTNRDLQAIDKALSNPVAVVQDLAGSNGQKCFVHKGDCVHLNDNGAMSKACGKGYTPVGWDDAGCGTSSCHCGKPVCCPTASAPKNCIWRGDDNGGGAGSDCSAQCRPGEINIKGIRSSWGGGFLNDGGTDKCGRGYKAFCCPDPNFSSVTSHCSYAACGKDCPTGKKSVFTKYDKCWTGGQKYCCRTPIELKDCNWVGGSGGDGDCANANCNATEVEIDRATYGDHSTACDWGRKKAMCCTIKKQPPPPAMCTTNLCKELPGSCPDHDDDESANGWTRRDLSTFVDSNEAYSPSLEKRSTSEYKTRLTWRIGQVIHTAEILVQSISYPTNMANLINSRTGRKFPPGQLDSSFFTNLHLQVEHIIDRQIIAPFLESATGGYLPSDPENTYDDLAPVDGLFISNHFETSFPALGARSAIGGPDGPRPDTLIGRLMHTFGSSDYRYPFLPTEDSVNGAKGRIMGGNAPTALTEITKLAKLAVSADTNQAADKLISAIRVGFAVFDYLQQPDASLRWNKVIEQFRLQAGFIETDLNLPGLVAWWDVWFPDFLNVRLRAATVWADQAIIHAVQPFQDAAQNNNQLAIWPMVNAVLTGLQQDIGGMAFPAFTQMHTPAGGPPV</sequence>